<protein>
    <submittedName>
        <fullName evidence="2">Uncharacterized protein</fullName>
    </submittedName>
</protein>
<feature type="transmembrane region" description="Helical" evidence="1">
    <location>
        <begin position="69"/>
        <end position="90"/>
    </location>
</feature>
<comment type="caution">
    <text evidence="2">The sequence shown here is derived from an EMBL/GenBank/DDBJ whole genome shotgun (WGS) entry which is preliminary data.</text>
</comment>
<dbReference type="Proteomes" id="UP000295578">
    <property type="component" value="Unassembled WGS sequence"/>
</dbReference>
<evidence type="ECO:0000256" key="1">
    <source>
        <dbReference type="SAM" id="Phobius"/>
    </source>
</evidence>
<dbReference type="RefSeq" id="WP_132199089.1">
    <property type="nucleotide sequence ID" value="NZ_SMKY01000092.1"/>
</dbReference>
<keyword evidence="1" id="KW-0812">Transmembrane</keyword>
<organism evidence="2 3">
    <name type="scientific">Actinomadura darangshiensis</name>
    <dbReference type="NCBI Taxonomy" id="705336"/>
    <lineage>
        <taxon>Bacteria</taxon>
        <taxon>Bacillati</taxon>
        <taxon>Actinomycetota</taxon>
        <taxon>Actinomycetes</taxon>
        <taxon>Streptosporangiales</taxon>
        <taxon>Thermomonosporaceae</taxon>
        <taxon>Actinomadura</taxon>
    </lineage>
</organism>
<keyword evidence="1" id="KW-0472">Membrane</keyword>
<dbReference type="AlphaFoldDB" id="A0A4R5BAI5"/>
<accession>A0A4R5BAI5</accession>
<dbReference type="EMBL" id="SMKY01000092">
    <property type="protein sequence ID" value="TDD80432.1"/>
    <property type="molecule type" value="Genomic_DNA"/>
</dbReference>
<proteinExistence type="predicted"/>
<gene>
    <name evidence="2" type="ORF">E1293_20690</name>
</gene>
<reference evidence="2 3" key="1">
    <citation type="submission" date="2019-03" db="EMBL/GenBank/DDBJ databases">
        <title>Draft genome sequences of novel Actinobacteria.</title>
        <authorList>
            <person name="Sahin N."/>
            <person name="Ay H."/>
            <person name="Saygin H."/>
        </authorList>
    </citation>
    <scope>NUCLEOTIDE SEQUENCE [LARGE SCALE GENOMIC DNA]</scope>
    <source>
        <strain evidence="2 3">DSM 45941</strain>
    </source>
</reference>
<keyword evidence="1" id="KW-1133">Transmembrane helix</keyword>
<sequence>MFDLMIPWMSDLLHFPAHLAYGTAAHLSLPDIGVHEPRPPLEDPGIPDPGKGTAPPLPIADKILLIMKWGAWTGLAACVTGYVIIGARMAIRHQKGEGGGHIASVVIVTFATMLIVSAQVLVSKISG</sequence>
<name>A0A4R5BAI5_9ACTN</name>
<keyword evidence="3" id="KW-1185">Reference proteome</keyword>
<evidence type="ECO:0000313" key="2">
    <source>
        <dbReference type="EMBL" id="TDD80432.1"/>
    </source>
</evidence>
<evidence type="ECO:0000313" key="3">
    <source>
        <dbReference type="Proteomes" id="UP000295578"/>
    </source>
</evidence>
<dbReference type="OrthoDB" id="4250843at2"/>
<feature type="transmembrane region" description="Helical" evidence="1">
    <location>
        <begin position="102"/>
        <end position="122"/>
    </location>
</feature>